<evidence type="ECO:0000313" key="5">
    <source>
        <dbReference type="Proteomes" id="UP001642484"/>
    </source>
</evidence>
<reference evidence="4 5" key="1">
    <citation type="submission" date="2024-02" db="EMBL/GenBank/DDBJ databases">
        <authorList>
            <person name="Chen Y."/>
            <person name="Shah S."/>
            <person name="Dougan E. K."/>
            <person name="Thang M."/>
            <person name="Chan C."/>
        </authorList>
    </citation>
    <scope>NUCLEOTIDE SEQUENCE [LARGE SCALE GENOMIC DNA]</scope>
</reference>
<keyword evidence="2" id="KW-0812">Transmembrane</keyword>
<dbReference type="Gene3D" id="2.60.120.260">
    <property type="entry name" value="Galactose-binding domain-like"/>
    <property type="match status" value="1"/>
</dbReference>
<feature type="compositionally biased region" description="Basic and acidic residues" evidence="1">
    <location>
        <begin position="2253"/>
        <end position="2267"/>
    </location>
</feature>
<feature type="transmembrane region" description="Helical" evidence="2">
    <location>
        <begin position="1864"/>
        <end position="1888"/>
    </location>
</feature>
<feature type="transmembrane region" description="Helical" evidence="2">
    <location>
        <begin position="1824"/>
        <end position="1844"/>
    </location>
</feature>
<feature type="transmembrane region" description="Helical" evidence="2">
    <location>
        <begin position="1277"/>
        <end position="1295"/>
    </location>
</feature>
<feature type="compositionally biased region" description="Acidic residues" evidence="1">
    <location>
        <begin position="2268"/>
        <end position="2277"/>
    </location>
</feature>
<feature type="transmembrane region" description="Helical" evidence="2">
    <location>
        <begin position="2073"/>
        <end position="2092"/>
    </location>
</feature>
<comment type="caution">
    <text evidence="4">The sequence shown here is derived from an EMBL/GenBank/DDBJ whole genome shotgun (WGS) entry which is preliminary data.</text>
</comment>
<feature type="transmembrane region" description="Helical" evidence="2">
    <location>
        <begin position="1629"/>
        <end position="1650"/>
    </location>
</feature>
<name>A0ABP0PW04_9DINO</name>
<feature type="region of interest" description="Disordered" evidence="1">
    <location>
        <begin position="2253"/>
        <end position="2277"/>
    </location>
</feature>
<evidence type="ECO:0008006" key="6">
    <source>
        <dbReference type="Google" id="ProtNLM"/>
    </source>
</evidence>
<organism evidence="4 5">
    <name type="scientific">Durusdinium trenchii</name>
    <dbReference type="NCBI Taxonomy" id="1381693"/>
    <lineage>
        <taxon>Eukaryota</taxon>
        <taxon>Sar</taxon>
        <taxon>Alveolata</taxon>
        <taxon>Dinophyceae</taxon>
        <taxon>Suessiales</taxon>
        <taxon>Symbiodiniaceae</taxon>
        <taxon>Durusdinium</taxon>
    </lineage>
</organism>
<keyword evidence="5" id="KW-1185">Reference proteome</keyword>
<evidence type="ECO:0000256" key="2">
    <source>
        <dbReference type="SAM" id="Phobius"/>
    </source>
</evidence>
<gene>
    <name evidence="4" type="ORF">CCMP2556_LOCUS39224</name>
</gene>
<feature type="transmembrane region" description="Helical" evidence="2">
    <location>
        <begin position="1459"/>
        <end position="1477"/>
    </location>
</feature>
<protein>
    <recommendedName>
        <fullName evidence="6">F5/8 type C domain-containing protein</fullName>
    </recommendedName>
</protein>
<feature type="chain" id="PRO_5045630619" description="F5/8 type C domain-containing protein" evidence="3">
    <location>
        <begin position="20"/>
        <end position="2393"/>
    </location>
</feature>
<keyword evidence="3" id="KW-0732">Signal</keyword>
<feature type="region of interest" description="Disordered" evidence="1">
    <location>
        <begin position="2302"/>
        <end position="2393"/>
    </location>
</feature>
<feature type="transmembrane region" description="Helical" evidence="2">
    <location>
        <begin position="1909"/>
        <end position="1927"/>
    </location>
</feature>
<sequence>MLKVFLAGLFLAIPSLVLAQGTLQAQPAEVEICYNRKQKNLTVDPYCGRRWAVINAQVIREFWEVHELEFYWDSQCTLPFPQGLAIASSVISSFPDNNEKMAWDQNLLTKWSANCRQILGGCSPYTQWVGKNIGDSIPLNKEPVEKFAQVRCTRIYQSPNATRQSSKIGIVTWENESLLSWHVIYDYGDLAGGAWHTRPAREESLWRIWNLDPMPRPWQVAEVMFFTDLFCEEDKQAFGTPISNGAYFEDTCIQDRTCDQYVARKAFDGIKMPGYRLPRLEGTWIANCDFWNGCAAKSVWIGLDFDVLPKRVRCIRINQPVHEGFYEGWGTPHFTSRILLQSWDGFKWEDRTVFSGLGQGGWNDTMPETHTAWRIANFDRILQDWRVYELEFYDNEECAGRPKTGESVNSNPALLSDAQEVACWTDLGSCANNAFDGKIVTGWQSSCSPCDQRSAWIGLRFPMATEIKCFRLLQSENVEHRTDALELAEWMGDAWETRRFESGVGGGTWNRRPSGVSTMWRLLNIVETDRPWTVTGLAFYADEGCNIPIHGNPITNGNELLYPSADAFDDHIETQWITSCTPAFTGHLGCMANAAWLGLQKQEAFTVYCIRLYQTRERMRQASTAVLQVWDGLVWTPSREHPIFTELGGGAWQVLPGLRASMWRVLADPRPGGHGVGISEITFYRNSDCTNPIMASIPNIMPICSGYATSREVGDKTGYTNHYSKMGELVSADPMMAFDGELHTFWADIAGSRAWLGLDFSSQVADVQCIKVAFPGIRSLQPATGELQGWNGNTWKSLNAPTNNVFNVDSVLLLPLRDLGGQGFQRRPAPVYSIWRLQNGYGISAWKVFELEFYTDLACRGDPVVGEPISSAEDATLADDFSGHRNPHKAFDKDILTFWEAHCINGVCSAGEAWLGLDLDGIGRIVRCIRIKQSGVRTQSVRSMTLAAWTGNSFEPQSEFHGIGGDTWNRRPVPPDTMWRVGYAERSEKVCVGAQERGWHRSWGVSEVKFFADDDCSQQLPGPDEDGVDVVASGTREAGIAPLSGTGPHLAFDGKDATTWTAQCGAGSRANEEADCRAGLEWVGLDFSRKFEGLPVTVRCVKLTQSRSSASDCCDPAKTVTLERWNGTDWAPATWRHVADTGEVFTIEAVFKNVAPCPTLSPEQVQLAQSGQLSSAIALAPVIESRSRRQSDVCEIPNPGSVKLMADRFCDKHPVCGQAGFVGNCCPIEEGTSRCCCNYNVNQKVFEDELLDEKIAEEARAGAGVGFELIIIQSATVLPFIGVMAAMLFLIIYTIPKPAAQADGTITCPERIWYRICGPTHRWLQGGGLIPTILLQLVRRTPLDRSWTLVLKRILLLLLGFLVGSMLIWAVLSYIFSEILTRVVLACSFFIRWSKSRYHPKNPAQRKRMALVLGLPLGDPEGGAVLQIKPPNVAAIIFAFCETVVQGLLGLVQAMFDVIIIRFAFMSIGAVDLRLSVLDIVIQVPNPGIDLSGVATLLYEVASIFERFYLALLATMFNGTPRCEGPVVILSSCFLIVIALLMVRWLNYDFFGLLTAAKYSAQKTRPTFQKTMAVGATVGVQSVFFIGMQSLMLVCTRSLSLIEFDPFKESTGYTCPYPDDYISVMTGRMFLLVMALIIAIITFLCANGHFMGQEYILRDFGKQVDMNLGKLDPDKKLDGGSIIRTQQFFSMIPTTLGIWIDGWNVKGLLLKERAMVYAEELRVPTICPDCGVAHVPYFELMKASGRQLSLAYQIFPFGAVIGKACERFNNPPLVYWGTQLKCLNAKPTVDGVKSMEGRKMTGAQAAKYKAQLSMAMMKDRGAPGLQRVAAVAMYFLMLYFTVMLTDENVAEMALQMFELLTLVAYSKAVCEVLLPALCLAVVGALLVASAVAAKKAAKAAVQPYRISPVIGQVLHGVTVGYSFAYFLLEEPGLGGNMGITAFIGLSVGGALSVLLAMVSYALELCDNCDLAGGLIKVFVAGVESVGAARVFTSRLTTTTFYLAMAMLAVVLVPGTNLAFRKTPANHDGSPGESSLYPLLATCRIMSGPFGVIAGVYAGLLSNDLLTGNLNTELCLLLSVAIAYVVGMAYGLATDKMLERPAGKWSVGAGTLAALSCGLLFHWAIGVAVGSVVGSVTGALIERRVMKEMDATCMEPPRFTKAHVDTASPSTAAALLPLRCCQPWGLGPTSNQLAAMRDDKAEGTAVIHTNLPTLCRATTPGQLPGADPGWDTWKQKEMQDEQTALADEQTQALQDERPGALEDSRAEEQDSFPPEDQDSFAEAHHDVTYDTFATEQTQNLGTSQASWNSYGDVPQGAGAWHQSQRPAKQERKRTSLAASAHNAKGKSQIPPPGPRAVWGGAAGPGASTEKSAVGEKSHSAQVAPAPDASPSEEQ</sequence>
<accession>A0ABP0PW04</accession>
<evidence type="ECO:0000256" key="3">
    <source>
        <dbReference type="SAM" id="SignalP"/>
    </source>
</evidence>
<evidence type="ECO:0000256" key="1">
    <source>
        <dbReference type="SAM" id="MobiDB-lite"/>
    </source>
</evidence>
<feature type="transmembrane region" description="Helical" evidence="2">
    <location>
        <begin position="1999"/>
        <end position="2018"/>
    </location>
</feature>
<feature type="transmembrane region" description="Helical" evidence="2">
    <location>
        <begin position="2112"/>
        <end position="2140"/>
    </location>
</feature>
<feature type="transmembrane region" description="Helical" evidence="2">
    <location>
        <begin position="1939"/>
        <end position="1962"/>
    </location>
</feature>
<dbReference type="Proteomes" id="UP001642484">
    <property type="component" value="Unassembled WGS sequence"/>
</dbReference>
<keyword evidence="2" id="KW-1133">Transmembrane helix</keyword>
<evidence type="ECO:0000313" key="4">
    <source>
        <dbReference type="EMBL" id="CAK9079773.1"/>
    </source>
</evidence>
<feature type="transmembrane region" description="Helical" evidence="2">
    <location>
        <begin position="1527"/>
        <end position="1546"/>
    </location>
</feature>
<feature type="transmembrane region" description="Helical" evidence="2">
    <location>
        <begin position="1354"/>
        <end position="1376"/>
    </location>
</feature>
<feature type="transmembrane region" description="Helical" evidence="2">
    <location>
        <begin position="2038"/>
        <end position="2061"/>
    </location>
</feature>
<keyword evidence="2" id="KW-0472">Membrane</keyword>
<dbReference type="EMBL" id="CAXAMN010023695">
    <property type="protein sequence ID" value="CAK9079773.1"/>
    <property type="molecule type" value="Genomic_DNA"/>
</dbReference>
<feature type="signal peptide" evidence="3">
    <location>
        <begin position="1"/>
        <end position="19"/>
    </location>
</feature>
<proteinExistence type="predicted"/>
<feature type="transmembrane region" description="Helical" evidence="2">
    <location>
        <begin position="1433"/>
        <end position="1452"/>
    </location>
</feature>